<evidence type="ECO:0000313" key="2">
    <source>
        <dbReference type="Proteomes" id="UP000002624"/>
    </source>
</evidence>
<dbReference type="HOGENOM" id="CLU_677863_0_0_1"/>
<reference evidence="2" key="1">
    <citation type="submission" date="2009-05" db="EMBL/GenBank/DDBJ databases">
        <title>The genome sequence of Ajellomyces capsulatus strain H143.</title>
        <authorList>
            <person name="Champion M."/>
            <person name="Cuomo C.A."/>
            <person name="Ma L.-J."/>
            <person name="Henn M.R."/>
            <person name="Sil A."/>
            <person name="Goldman B."/>
            <person name="Young S.K."/>
            <person name="Kodira C.D."/>
            <person name="Zeng Q."/>
            <person name="Koehrsen M."/>
            <person name="Alvarado L."/>
            <person name="Berlin A.M."/>
            <person name="Borenstein D."/>
            <person name="Chen Z."/>
            <person name="Engels R."/>
            <person name="Freedman E."/>
            <person name="Gellesch M."/>
            <person name="Goldberg J."/>
            <person name="Griggs A."/>
            <person name="Gujja S."/>
            <person name="Heiman D.I."/>
            <person name="Hepburn T.A."/>
            <person name="Howarth C."/>
            <person name="Jen D."/>
            <person name="Larson L."/>
            <person name="Lewis B."/>
            <person name="Mehta T."/>
            <person name="Park D."/>
            <person name="Pearson M."/>
            <person name="Roberts A."/>
            <person name="Saif S."/>
            <person name="Shea T.D."/>
            <person name="Shenoy N."/>
            <person name="Sisk P."/>
            <person name="Stolte C."/>
            <person name="Sykes S."/>
            <person name="Walk T."/>
            <person name="White J."/>
            <person name="Yandava C."/>
            <person name="Klein B."/>
            <person name="McEwen J.G."/>
            <person name="Puccia R."/>
            <person name="Goldman G.H."/>
            <person name="Felipe M.S."/>
            <person name="Nino-Vega G."/>
            <person name="San-Blas G."/>
            <person name="Taylor J.W."/>
            <person name="Mendoza L."/>
            <person name="Galagan J.E."/>
            <person name="Nusbaum C."/>
            <person name="Birren B.W."/>
        </authorList>
    </citation>
    <scope>NUCLEOTIDE SEQUENCE [LARGE SCALE GENOMIC DNA]</scope>
    <source>
        <strain evidence="2">H143</strain>
    </source>
</reference>
<proteinExistence type="predicted"/>
<organism evidence="1 2">
    <name type="scientific">Ajellomyces capsulatus (strain H143)</name>
    <name type="common">Darling's disease fungus</name>
    <name type="synonym">Histoplasma capsulatum</name>
    <dbReference type="NCBI Taxonomy" id="544712"/>
    <lineage>
        <taxon>Eukaryota</taxon>
        <taxon>Fungi</taxon>
        <taxon>Dikarya</taxon>
        <taxon>Ascomycota</taxon>
        <taxon>Pezizomycotina</taxon>
        <taxon>Eurotiomycetes</taxon>
        <taxon>Eurotiomycetidae</taxon>
        <taxon>Onygenales</taxon>
        <taxon>Ajellomycetaceae</taxon>
        <taxon>Histoplasma</taxon>
    </lineage>
</organism>
<dbReference type="OMA" id="NEPRWTS"/>
<dbReference type="Proteomes" id="UP000002624">
    <property type="component" value="Unassembled WGS sequence"/>
</dbReference>
<name>C6HAE6_AJECH</name>
<dbReference type="VEuPathDB" id="FungiDB:HCDG_03177"/>
<dbReference type="AlphaFoldDB" id="C6HAE6"/>
<accession>C6HAE6</accession>
<protein>
    <submittedName>
        <fullName evidence="1">Uncharacterized protein</fullName>
    </submittedName>
</protein>
<sequence length="424" mass="48527">MGEHDGRSTKTGLAKAIETKKTSAVSAGIGELSPNGVKIILSVDLRRSIGKYLAVGEKTMCNDLPVRLEASRQACVYYDITGIIGRLRRTLHRKPPFQRLSSIVYPFFSPTTFPPENLPPSSSYPYHIRQFCQVADQRPNQTTQSWLAIFQRKFNLTGKTITPRSFVIDIVPDRDNYLVKHVDAIPISWFNTLAWTDGIILLAIIVNVIMPQFPHLLPFCGWAGRGSALCCDGMFQPKKSIISTRHDVSLTTLSLVQKVFRIVPVKLNCNRVMLASLLANHLFNEPRWTSGDPRVRALHRVPFEQALSAWRFRLRFLRLDKRRGSFQLIPPRQKRSAIKLLHQQNAEVKPHSLASLEILLKEKENRVETSMAQSWLLLTTWMRRDTSIQSQQDKRVDPHRRQGDNINLGVQMQRKEALVKLEFY</sequence>
<dbReference type="EMBL" id="GG692421">
    <property type="protein sequence ID" value="EER43279.1"/>
    <property type="molecule type" value="Genomic_DNA"/>
</dbReference>
<gene>
    <name evidence="1" type="ORF">HCDG_03177</name>
</gene>
<dbReference type="OrthoDB" id="10559408at2759"/>
<evidence type="ECO:0000313" key="1">
    <source>
        <dbReference type="EMBL" id="EER43279.1"/>
    </source>
</evidence>